<dbReference type="SUPFAM" id="SSF54495">
    <property type="entry name" value="UBC-like"/>
    <property type="match status" value="1"/>
</dbReference>
<keyword evidence="6" id="KW-1185">Reference proteome</keyword>
<dbReference type="GO" id="GO:0005576">
    <property type="term" value="C:extracellular region"/>
    <property type="evidence" value="ECO:0007669"/>
    <property type="project" value="InterPro"/>
</dbReference>
<organism evidence="5 6">
    <name type="scientific">Dreissena polymorpha</name>
    <name type="common">Zebra mussel</name>
    <name type="synonym">Mytilus polymorpha</name>
    <dbReference type="NCBI Taxonomy" id="45954"/>
    <lineage>
        <taxon>Eukaryota</taxon>
        <taxon>Metazoa</taxon>
        <taxon>Spiralia</taxon>
        <taxon>Lophotrochozoa</taxon>
        <taxon>Mollusca</taxon>
        <taxon>Bivalvia</taxon>
        <taxon>Autobranchia</taxon>
        <taxon>Heteroconchia</taxon>
        <taxon>Euheterodonta</taxon>
        <taxon>Imparidentia</taxon>
        <taxon>Neoheterodontei</taxon>
        <taxon>Myida</taxon>
        <taxon>Dreissenoidea</taxon>
        <taxon>Dreissenidae</taxon>
        <taxon>Dreissena</taxon>
    </lineage>
</organism>
<dbReference type="PROSITE" id="PS50127">
    <property type="entry name" value="UBC_2"/>
    <property type="match status" value="1"/>
</dbReference>
<dbReference type="Proteomes" id="UP000828390">
    <property type="component" value="Unassembled WGS sequence"/>
</dbReference>
<dbReference type="InterPro" id="IPR050113">
    <property type="entry name" value="Ub_conjugating_enzyme"/>
</dbReference>
<dbReference type="Gene3D" id="3.10.110.10">
    <property type="entry name" value="Ubiquitin Conjugating Enzyme"/>
    <property type="match status" value="1"/>
</dbReference>
<feature type="domain" description="UBC core" evidence="3">
    <location>
        <begin position="190"/>
        <end position="353"/>
    </location>
</feature>
<sequence length="914" mass="102889">MSSIILVVLSGIVFASIAGDEVPICEPGSKEKLPHPRECQLYIDCASTTKVPWLPGAKTRECEYPLLFDEWTRLCQDFRTVHCGSRSLKVNACDYYGNQCNGPNCRPCDFTYPSCEGRPDGRNAIEWKLNSPMYAVCDSGRFIEEGKCPADTSGVPLLFNPASLDVCYTTLRNNRLSFGATMAVDNVRKNAMKRLAQDLKELEQQPEENVSAAPLEENMFEWHCNFRHDDIIYHLILYLPNKYPYESPSAEFVPAGFRYNSGATMPGKKGTKVCLNIFADFALIHTEWKDQKGLGWSPGYTIQTILMNVVAFLAETQTGENEWQKQTHAHNLKLSKGFKCEDCGHTYNKPYPQLPESSTVKKSKTQPKGPQIVDYMSKEPLKVEKPKGIEDLYGYGLIVSGPTHRPALTTPCEFLKFDSFNSMKKAVGTVHSVLKEELKFFLPLYIHQKHGEEIKATFEDVLTKDIAAIMPKCKANKTPIEEMVIKTIPNLMSATVVEFSKGTQHTSDNSLNGYFALHRLFLWALETYPDLQGIIEKQIQEFIESDKNRTKKACPHIGERLMLLAASHKYRWEDFALAYLSESMRRQVMWYVKEDAKLGMLDTPMEYRLTHTLERTAVSRKLLAFQVLFLDIAMPPDMSRKDLIKSYDDNLGFPTEKMVAKMKESVERINNMKTFVDWYKVLKLKPPSEKELFDGFVKNVEFSIWNDGYNWSFWKTGGGWGEVLRRYKPYTPKEKNAEDDKQAKGKGKAPVKGPSKAKGKFVKQKPMAVSDDEDNDDDMGKKKKRAKEPALKEASSDEEEDEVHPAMAHGRGKGRGVKRAANPANSDIKSDKDGALKDVHMKGRGRGRGKANVIKVEAHSLKNVGGGRGKGGKGGKGGSKAEVVPIQQLKTADRKRGAAQAFGKEVARGGKRKR</sequence>
<reference evidence="5" key="1">
    <citation type="journal article" date="2019" name="bioRxiv">
        <title>The Genome of the Zebra Mussel, Dreissena polymorpha: A Resource for Invasive Species Research.</title>
        <authorList>
            <person name="McCartney M.A."/>
            <person name="Auch B."/>
            <person name="Kono T."/>
            <person name="Mallez S."/>
            <person name="Zhang Y."/>
            <person name="Obille A."/>
            <person name="Becker A."/>
            <person name="Abrahante J.E."/>
            <person name="Garbe J."/>
            <person name="Badalamenti J.P."/>
            <person name="Herman A."/>
            <person name="Mangelson H."/>
            <person name="Liachko I."/>
            <person name="Sullivan S."/>
            <person name="Sone E.D."/>
            <person name="Koren S."/>
            <person name="Silverstein K.A.T."/>
            <person name="Beckman K.B."/>
            <person name="Gohl D.M."/>
        </authorList>
    </citation>
    <scope>NUCLEOTIDE SEQUENCE</scope>
    <source>
        <strain evidence="5">Duluth1</strain>
        <tissue evidence="5">Whole animal</tissue>
    </source>
</reference>
<gene>
    <name evidence="5" type="ORF">DPMN_036837</name>
</gene>
<name>A0A9D4RM90_DREPO</name>
<dbReference type="PANTHER" id="PTHR24067">
    <property type="entry name" value="UBIQUITIN-CONJUGATING ENZYME E2"/>
    <property type="match status" value="1"/>
</dbReference>
<feature type="compositionally biased region" description="Basic residues" evidence="1">
    <location>
        <begin position="744"/>
        <end position="763"/>
    </location>
</feature>
<evidence type="ECO:0000313" key="6">
    <source>
        <dbReference type="Proteomes" id="UP000828390"/>
    </source>
</evidence>
<dbReference type="AlphaFoldDB" id="A0A9D4RM90"/>
<feature type="compositionally biased region" description="Basic and acidic residues" evidence="1">
    <location>
        <begin position="828"/>
        <end position="841"/>
    </location>
</feature>
<evidence type="ECO:0000259" key="3">
    <source>
        <dbReference type="PROSITE" id="PS50127"/>
    </source>
</evidence>
<evidence type="ECO:0000256" key="2">
    <source>
        <dbReference type="SAM" id="SignalP"/>
    </source>
</evidence>
<feature type="domain" description="Chitin-binding type-2" evidence="4">
    <location>
        <begin position="22"/>
        <end position="85"/>
    </location>
</feature>
<feature type="chain" id="PRO_5038484167" description="UBC core domain-containing protein" evidence="2">
    <location>
        <begin position="20"/>
        <end position="914"/>
    </location>
</feature>
<comment type="caution">
    <text evidence="5">The sequence shown here is derived from an EMBL/GenBank/DDBJ whole genome shotgun (WGS) entry which is preliminary data.</text>
</comment>
<evidence type="ECO:0008006" key="7">
    <source>
        <dbReference type="Google" id="ProtNLM"/>
    </source>
</evidence>
<dbReference type="Pfam" id="PF00179">
    <property type="entry name" value="UQ_con"/>
    <property type="match status" value="1"/>
</dbReference>
<dbReference type="SMART" id="SM00212">
    <property type="entry name" value="UBCc"/>
    <property type="match status" value="1"/>
</dbReference>
<dbReference type="InterPro" id="IPR000608">
    <property type="entry name" value="UBC"/>
</dbReference>
<evidence type="ECO:0000259" key="4">
    <source>
        <dbReference type="PROSITE" id="PS50940"/>
    </source>
</evidence>
<feature type="compositionally biased region" description="Gly residues" evidence="1">
    <location>
        <begin position="864"/>
        <end position="878"/>
    </location>
</feature>
<proteinExistence type="predicted"/>
<accession>A0A9D4RM90</accession>
<keyword evidence="2" id="KW-0732">Signal</keyword>
<dbReference type="CDD" id="cd23955">
    <property type="entry name" value="UBCc_invertebrate"/>
    <property type="match status" value="1"/>
</dbReference>
<dbReference type="InterPro" id="IPR016135">
    <property type="entry name" value="UBQ-conjugating_enzyme/RWD"/>
</dbReference>
<dbReference type="GO" id="GO:0008061">
    <property type="term" value="F:chitin binding"/>
    <property type="evidence" value="ECO:0007669"/>
    <property type="project" value="InterPro"/>
</dbReference>
<feature type="region of interest" description="Disordered" evidence="1">
    <location>
        <begin position="734"/>
        <end position="914"/>
    </location>
</feature>
<reference evidence="5" key="2">
    <citation type="submission" date="2020-11" db="EMBL/GenBank/DDBJ databases">
        <authorList>
            <person name="McCartney M.A."/>
            <person name="Auch B."/>
            <person name="Kono T."/>
            <person name="Mallez S."/>
            <person name="Becker A."/>
            <person name="Gohl D.M."/>
            <person name="Silverstein K.A.T."/>
            <person name="Koren S."/>
            <person name="Bechman K.B."/>
            <person name="Herman A."/>
            <person name="Abrahante J.E."/>
            <person name="Garbe J."/>
        </authorList>
    </citation>
    <scope>NUCLEOTIDE SEQUENCE</scope>
    <source>
        <strain evidence="5">Duluth1</strain>
        <tissue evidence="5">Whole animal</tissue>
    </source>
</reference>
<evidence type="ECO:0000313" key="5">
    <source>
        <dbReference type="EMBL" id="KAH3873599.1"/>
    </source>
</evidence>
<feature type="signal peptide" evidence="2">
    <location>
        <begin position="1"/>
        <end position="19"/>
    </location>
</feature>
<dbReference type="InterPro" id="IPR002557">
    <property type="entry name" value="Chitin-bd_dom"/>
</dbReference>
<evidence type="ECO:0000256" key="1">
    <source>
        <dbReference type="SAM" id="MobiDB-lite"/>
    </source>
</evidence>
<dbReference type="InterPro" id="IPR036508">
    <property type="entry name" value="Chitin-bd_dom_sf"/>
</dbReference>
<dbReference type="SUPFAM" id="SSF57625">
    <property type="entry name" value="Invertebrate chitin-binding proteins"/>
    <property type="match status" value="1"/>
</dbReference>
<dbReference type="EMBL" id="JAIWYP010000002">
    <property type="protein sequence ID" value="KAH3873599.1"/>
    <property type="molecule type" value="Genomic_DNA"/>
</dbReference>
<protein>
    <recommendedName>
        <fullName evidence="7">UBC core domain-containing protein</fullName>
    </recommendedName>
</protein>
<dbReference type="PROSITE" id="PS50940">
    <property type="entry name" value="CHIT_BIND_II"/>
    <property type="match status" value="1"/>
</dbReference>
<feature type="compositionally biased region" description="Basic and acidic residues" evidence="1">
    <location>
        <begin position="734"/>
        <end position="743"/>
    </location>
</feature>